<accession>A0A7S6WPV5</accession>
<dbReference type="RefSeq" id="WP_194076582.1">
    <property type="nucleotide sequence ID" value="NZ_CP061839.1"/>
</dbReference>
<gene>
    <name evidence="2" type="ORF">IFE08_01550</name>
</gene>
<proteinExistence type="predicted"/>
<dbReference type="Proteomes" id="UP000593915">
    <property type="component" value="Chromosome"/>
</dbReference>
<sequence length="384" mass="43077">MFANVKKLCCLTFLLFTVLTAPAQNISIPHFESVNTFYGIGSSPYIGANSVSDLILRFSPSHILYMDLSINADIQKLLNFFSPVSDYRKPGKFDFLGASVNFPHIKNNLLSVGVFTGFYDYLGSDSLLQEHIKEKLPEPDFRKRYPASAFRPQNTVKGTGFTVHGALKSGFYMGLYSYWNEELRENLRINGDVRFGGNFDFFSFDFFAGAALPLKIKQSEFRTGITMLFKADDYYEFFTEAGVAKISIADISPNLFMSNFYASFEARIKHDKVNTAIACFISPVFLLPAGINDPALKDSFFTGLNTMLTFGSLNLYNVEGGFSVLASVNPQKPALITPFSFSISPFIAFKINKIEFDCRIPINPLMYNNLKQMFTGQISIKAVF</sequence>
<dbReference type="AlphaFoldDB" id="A0A7S6WPV5"/>
<feature type="signal peptide" evidence="1">
    <location>
        <begin position="1"/>
        <end position="23"/>
    </location>
</feature>
<evidence type="ECO:0000313" key="2">
    <source>
        <dbReference type="EMBL" id="QOW61123.1"/>
    </source>
</evidence>
<name>A0A7S6WPV5_9SPIR</name>
<evidence type="ECO:0000256" key="1">
    <source>
        <dbReference type="SAM" id="SignalP"/>
    </source>
</evidence>
<organism evidence="2 3">
    <name type="scientific">Treponema pedis</name>
    <dbReference type="NCBI Taxonomy" id="409322"/>
    <lineage>
        <taxon>Bacteria</taxon>
        <taxon>Pseudomonadati</taxon>
        <taxon>Spirochaetota</taxon>
        <taxon>Spirochaetia</taxon>
        <taxon>Spirochaetales</taxon>
        <taxon>Treponemataceae</taxon>
        <taxon>Treponema</taxon>
    </lineage>
</organism>
<keyword evidence="1" id="KW-0732">Signal</keyword>
<protein>
    <recommendedName>
        <fullName evidence="4">DUF5723 domain-containing protein</fullName>
    </recommendedName>
</protein>
<evidence type="ECO:0000313" key="3">
    <source>
        <dbReference type="Proteomes" id="UP000593915"/>
    </source>
</evidence>
<evidence type="ECO:0008006" key="4">
    <source>
        <dbReference type="Google" id="ProtNLM"/>
    </source>
</evidence>
<feature type="chain" id="PRO_5032593280" description="DUF5723 domain-containing protein" evidence="1">
    <location>
        <begin position="24"/>
        <end position="384"/>
    </location>
</feature>
<reference evidence="2 3" key="1">
    <citation type="submission" date="2020-09" db="EMBL/GenBank/DDBJ databases">
        <title>Characterization of Treponema spp. from bovine digital dermatitis in Korea.</title>
        <authorList>
            <person name="Espiritu H.M."/>
            <person name="Cho Y.I."/>
            <person name="Mamuad L."/>
        </authorList>
    </citation>
    <scope>NUCLEOTIDE SEQUENCE [LARGE SCALE GENOMIC DNA]</scope>
    <source>
        <strain evidence="2 3">KS1</strain>
    </source>
</reference>
<dbReference type="EMBL" id="CP061839">
    <property type="protein sequence ID" value="QOW61123.1"/>
    <property type="molecule type" value="Genomic_DNA"/>
</dbReference>